<dbReference type="EMBL" id="CP146256">
    <property type="protein sequence ID" value="XAH75860.1"/>
    <property type="molecule type" value="Genomic_DNA"/>
</dbReference>
<gene>
    <name evidence="1" type="ORF">V6984_08935</name>
</gene>
<reference evidence="1 2" key="1">
    <citation type="submission" date="2024-02" db="EMBL/GenBank/DDBJ databases">
        <title>Bacterial strain from lacustrine sediment.</title>
        <authorList>
            <person name="Petit C."/>
            <person name="Fadhlaoui K."/>
        </authorList>
    </citation>
    <scope>NUCLEOTIDE SEQUENCE [LARGE SCALE GENOMIC DNA]</scope>
    <source>
        <strain evidence="1 2">IPX-CK</strain>
    </source>
</reference>
<evidence type="ECO:0008006" key="3">
    <source>
        <dbReference type="Google" id="ProtNLM"/>
    </source>
</evidence>
<dbReference type="Proteomes" id="UP001451571">
    <property type="component" value="Chromosome"/>
</dbReference>
<sequence>MGLNVDLYEYIKRVLKIRRVSDRQLSLCMSCMDNPVRNMSRKLRSDMKISFIVAIADCLNCDVDIRFIDKDSGNEIVLCG</sequence>
<organism evidence="1 2">
    <name type="scientific">Kineothrix sedimenti</name>
    <dbReference type="NCBI Taxonomy" id="3123317"/>
    <lineage>
        <taxon>Bacteria</taxon>
        <taxon>Bacillati</taxon>
        <taxon>Bacillota</taxon>
        <taxon>Clostridia</taxon>
        <taxon>Lachnospirales</taxon>
        <taxon>Lachnospiraceae</taxon>
        <taxon>Kineothrix</taxon>
    </lineage>
</organism>
<dbReference type="RefSeq" id="WP_342759436.1">
    <property type="nucleotide sequence ID" value="NZ_CP146256.1"/>
</dbReference>
<evidence type="ECO:0000313" key="2">
    <source>
        <dbReference type="Proteomes" id="UP001451571"/>
    </source>
</evidence>
<evidence type="ECO:0000313" key="1">
    <source>
        <dbReference type="EMBL" id="XAH75860.1"/>
    </source>
</evidence>
<keyword evidence="2" id="KW-1185">Reference proteome</keyword>
<accession>A0ABZ3F2I2</accession>
<proteinExistence type="predicted"/>
<name>A0ABZ3F2I2_9FIRM</name>
<protein>
    <recommendedName>
        <fullName evidence="3">Cro/C1-type helix-turn-helix DNA-binding protein</fullName>
    </recommendedName>
</protein>